<comment type="caution">
    <text evidence="1">The sequence shown here is derived from an EMBL/GenBank/DDBJ whole genome shotgun (WGS) entry which is preliminary data.</text>
</comment>
<protein>
    <submittedName>
        <fullName evidence="1">Superfamily II DNA or RNA helicase</fullName>
    </submittedName>
</protein>
<sequence length="461" mass="51985">MLRYWQTECSERALKKYSTAHNHFFCQATPGAGKTVLAANIASRLLQNDMIDLVLCFSPSLTVADGIKKTFSKTLKCTFSGGLGTIGRSLTYQSIQFLDDDFWEALSNFRVFVVFDEIHHCSGSETGTANVWGQQILTKIQDLATYTLAMSGTPWRSDSLPIVMAGYSDPDGKLLVDYQYSLKQAIADKVCRSPKIVLVDNEHLTVTNDEDKQSFPSILEMLKQTKTSYQSVLHNQEAMEHLLDLGCKKLAELRSLTHNAGGLVVASSVEHAQKIKKVLTEKYAQTVSIVTYRHEEPLAEINRFRNDDTQWIVSVGMISEGTDIPRLQVCCHMSSVKTELYFRQVLGRILRVNGLENQHAWLFTFAEQNLIDFSEQIEQDIPASCMFVSTATTIECDVKRTAKTSSTQSLYEEGQNNYSLIEWAPEPHNKRASQALSCTWDEIRLGHFKQRVIDAFAAQKY</sequence>
<dbReference type="SMART" id="SM00487">
    <property type="entry name" value="DEXDc"/>
    <property type="match status" value="1"/>
</dbReference>
<dbReference type="GO" id="GO:0005524">
    <property type="term" value="F:ATP binding"/>
    <property type="evidence" value="ECO:0007669"/>
    <property type="project" value="InterPro"/>
</dbReference>
<organism evidence="1 2">
    <name type="scientific">Vibrio diazotrophicus</name>
    <dbReference type="NCBI Taxonomy" id="685"/>
    <lineage>
        <taxon>Bacteria</taxon>
        <taxon>Pseudomonadati</taxon>
        <taxon>Pseudomonadota</taxon>
        <taxon>Gammaproteobacteria</taxon>
        <taxon>Vibrionales</taxon>
        <taxon>Vibrionaceae</taxon>
        <taxon>Vibrio</taxon>
    </lineage>
</organism>
<keyword evidence="1" id="KW-0378">Hydrolase</keyword>
<dbReference type="GO" id="GO:0016787">
    <property type="term" value="F:hydrolase activity"/>
    <property type="evidence" value="ECO:0007669"/>
    <property type="project" value="InterPro"/>
</dbReference>
<dbReference type="Pfam" id="PF00271">
    <property type="entry name" value="Helicase_C"/>
    <property type="match status" value="1"/>
</dbReference>
<dbReference type="AlphaFoldDB" id="A0A2J8GTG3"/>
<evidence type="ECO:0000313" key="2">
    <source>
        <dbReference type="Proteomes" id="UP000248729"/>
    </source>
</evidence>
<dbReference type="SUPFAM" id="SSF52540">
    <property type="entry name" value="P-loop containing nucleoside triphosphate hydrolases"/>
    <property type="match status" value="1"/>
</dbReference>
<dbReference type="GO" id="GO:0004386">
    <property type="term" value="F:helicase activity"/>
    <property type="evidence" value="ECO:0007669"/>
    <property type="project" value="UniProtKB-KW"/>
</dbReference>
<dbReference type="InterPro" id="IPR027417">
    <property type="entry name" value="P-loop_NTPase"/>
</dbReference>
<dbReference type="RefSeq" id="WP_102940881.1">
    <property type="nucleotide sequence ID" value="NZ_QLTR01000049.1"/>
</dbReference>
<dbReference type="Gene3D" id="3.40.50.300">
    <property type="entry name" value="P-loop containing nucleotide triphosphate hydrolases"/>
    <property type="match status" value="2"/>
</dbReference>
<name>A0A2J8GTG3_VIBDI</name>
<keyword evidence="1" id="KW-0547">Nucleotide-binding</keyword>
<dbReference type="InterPro" id="IPR006935">
    <property type="entry name" value="Helicase/UvrB_N"/>
</dbReference>
<dbReference type="PANTHER" id="PTHR47396:SF1">
    <property type="entry name" value="ATP-DEPENDENT HELICASE IRC3-RELATED"/>
    <property type="match status" value="1"/>
</dbReference>
<dbReference type="InterPro" id="IPR001650">
    <property type="entry name" value="Helicase_C-like"/>
</dbReference>
<dbReference type="GO" id="GO:0003677">
    <property type="term" value="F:DNA binding"/>
    <property type="evidence" value="ECO:0007669"/>
    <property type="project" value="InterPro"/>
</dbReference>
<gene>
    <name evidence="1" type="ORF">DET48_1498</name>
</gene>
<dbReference type="InterPro" id="IPR050742">
    <property type="entry name" value="Helicase_Restrict-Modif_Enz"/>
</dbReference>
<dbReference type="Pfam" id="PF04851">
    <property type="entry name" value="ResIII"/>
    <property type="match status" value="1"/>
</dbReference>
<dbReference type="Proteomes" id="UP000248729">
    <property type="component" value="Unassembled WGS sequence"/>
</dbReference>
<dbReference type="PANTHER" id="PTHR47396">
    <property type="entry name" value="TYPE I RESTRICTION ENZYME ECOKI R PROTEIN"/>
    <property type="match status" value="1"/>
</dbReference>
<dbReference type="EMBL" id="QLTR01000049">
    <property type="protein sequence ID" value="RAS54641.1"/>
    <property type="molecule type" value="Genomic_DNA"/>
</dbReference>
<dbReference type="GO" id="GO:0005829">
    <property type="term" value="C:cytosol"/>
    <property type="evidence" value="ECO:0007669"/>
    <property type="project" value="TreeGrafter"/>
</dbReference>
<keyword evidence="1" id="KW-0347">Helicase</keyword>
<proteinExistence type="predicted"/>
<reference evidence="1 2" key="1">
    <citation type="submission" date="2018-06" db="EMBL/GenBank/DDBJ databases">
        <title>Freshwater and sediment microbial communities from various areas in North America, analyzing microbe dynamics in response to fracking.</title>
        <authorList>
            <person name="Lamendella R."/>
        </authorList>
    </citation>
    <scope>NUCLEOTIDE SEQUENCE [LARGE SCALE GENOMIC DNA]</scope>
    <source>
        <strain evidence="1 2">99A</strain>
    </source>
</reference>
<accession>A0A2J8GTG3</accession>
<keyword evidence="1" id="KW-0067">ATP-binding</keyword>
<dbReference type="InterPro" id="IPR014001">
    <property type="entry name" value="Helicase_ATP-bd"/>
</dbReference>
<evidence type="ECO:0000313" key="1">
    <source>
        <dbReference type="EMBL" id="RAS54641.1"/>
    </source>
</evidence>